<evidence type="ECO:0000256" key="5">
    <source>
        <dbReference type="SAM" id="MobiDB-lite"/>
    </source>
</evidence>
<dbReference type="GO" id="GO:0006998">
    <property type="term" value="P:nuclear envelope organization"/>
    <property type="evidence" value="ECO:0007669"/>
    <property type="project" value="TreeGrafter"/>
</dbReference>
<evidence type="ECO:0000256" key="2">
    <source>
        <dbReference type="ARBA" id="ARBA00023054"/>
    </source>
</evidence>
<accession>Q9Y001</accession>
<dbReference type="Pfam" id="PF00038">
    <property type="entry name" value="Filament"/>
    <property type="match status" value="1"/>
</dbReference>
<keyword evidence="1 3" id="KW-0403">Intermediate filament</keyword>
<sequence>MSFDSRTSRELSSSSSYRPRAYSITRLRRSGNIRMSSPQTGNHKREYLSARSGAPSFSYDGESSSTVGAAARTNEYKIIRSNEKEQLQGLNDRFANYIEKVHFLEAQNRKLEAELATLKSKWGKETSNIKEMYETELEEARKLLDADVKEKITMEVRVASLQEMLEDLRKRLEDAEKQHADARERFARQNQQLSDLEGEIGLLRRKILSLESEKLKDLQLLQKLQDDMQRLRMDLDNETAVHLDAENRRQTLDEELEFLKLLKDAELKELQTLAYRDTTAENREQWKQEMLQALREIQNAYDDKNDVMRGDVESYYNLKAQEFRTGATKQNMENVHVKEEQKRLRTQMSEMRERLLDVEAKFSAADRELDELRREREEKDRENEKKTGDNNEQVLKLQLEMEAGLVELQMILDAKLQLELEIATYKKLLEGEETRVSLGVIKEATGGRGNSTKKLK</sequence>
<dbReference type="InterPro" id="IPR039008">
    <property type="entry name" value="IF_rod_dom"/>
</dbReference>
<dbReference type="SMR" id="Q9Y001"/>
<dbReference type="GO" id="GO:0051664">
    <property type="term" value="P:nuclear pore localization"/>
    <property type="evidence" value="ECO:0007669"/>
    <property type="project" value="TreeGrafter"/>
</dbReference>
<gene>
    <name evidence="7" type="primary">IF</name>
</gene>
<dbReference type="Gene3D" id="1.20.5.1160">
    <property type="entry name" value="Vasodilator-stimulated phosphoprotein"/>
    <property type="match status" value="2"/>
</dbReference>
<evidence type="ECO:0000256" key="3">
    <source>
        <dbReference type="RuleBase" id="RU000685"/>
    </source>
</evidence>
<dbReference type="PANTHER" id="PTHR45721">
    <property type="entry name" value="LAMIN DM0-RELATED"/>
    <property type="match status" value="1"/>
</dbReference>
<evidence type="ECO:0000313" key="7">
    <source>
        <dbReference type="EMBL" id="CAB40818.1"/>
    </source>
</evidence>
<evidence type="ECO:0000259" key="6">
    <source>
        <dbReference type="PROSITE" id="PS51842"/>
    </source>
</evidence>
<proteinExistence type="evidence at transcript level"/>
<feature type="domain" description="IF rod" evidence="6">
    <location>
        <begin position="83"/>
        <end position="436"/>
    </location>
</feature>
<dbReference type="PANTHER" id="PTHR45721:SF12">
    <property type="entry name" value="INTERMEDIATE FILAMENT PROTEIN IFA-1"/>
    <property type="match status" value="1"/>
</dbReference>
<dbReference type="PROSITE" id="PS51842">
    <property type="entry name" value="IF_ROD_2"/>
    <property type="match status" value="1"/>
</dbReference>
<protein>
    <submittedName>
        <fullName evidence="7">Intermediate filament</fullName>
    </submittedName>
</protein>
<dbReference type="PROSITE" id="PS00226">
    <property type="entry name" value="IF_ROD_1"/>
    <property type="match status" value="1"/>
</dbReference>
<dbReference type="GO" id="GO:0090435">
    <property type="term" value="P:protein localization to nuclear envelope"/>
    <property type="evidence" value="ECO:0007669"/>
    <property type="project" value="TreeGrafter"/>
</dbReference>
<dbReference type="GO" id="GO:0005882">
    <property type="term" value="C:intermediate filament"/>
    <property type="evidence" value="ECO:0007669"/>
    <property type="project" value="UniProtKB-KW"/>
</dbReference>
<dbReference type="GO" id="GO:0031507">
    <property type="term" value="P:heterochromatin formation"/>
    <property type="evidence" value="ECO:0007669"/>
    <property type="project" value="TreeGrafter"/>
</dbReference>
<feature type="region of interest" description="Disordered" evidence="5">
    <location>
        <begin position="1"/>
        <end position="22"/>
    </location>
</feature>
<feature type="compositionally biased region" description="Basic and acidic residues" evidence="5">
    <location>
        <begin position="369"/>
        <end position="389"/>
    </location>
</feature>
<name>Q9Y001_MYXIN</name>
<comment type="similarity">
    <text evidence="3">Belongs to the intermediate filament family.</text>
</comment>
<dbReference type="EMBL" id="Y17008">
    <property type="protein sequence ID" value="CAB40818.1"/>
    <property type="molecule type" value="mRNA"/>
</dbReference>
<organism evidence="7">
    <name type="scientific">Myxicola infundibulum</name>
    <name type="common">Slime feather duster worm</name>
    <name type="synonym">Terebella infundibulum</name>
    <dbReference type="NCBI Taxonomy" id="76264"/>
    <lineage>
        <taxon>Eukaryota</taxon>
        <taxon>Metazoa</taxon>
        <taxon>Spiralia</taxon>
        <taxon>Lophotrochozoa</taxon>
        <taxon>Annelida</taxon>
        <taxon>Polychaeta</taxon>
        <taxon>Sedentaria</taxon>
        <taxon>Canalipalpata</taxon>
        <taxon>Sabellida</taxon>
        <taxon>Sabellidae</taxon>
        <taxon>Myxicola</taxon>
    </lineage>
</organism>
<evidence type="ECO:0000256" key="4">
    <source>
        <dbReference type="SAM" id="Coils"/>
    </source>
</evidence>
<dbReference type="AlphaFoldDB" id="Q9Y001"/>
<dbReference type="Gene3D" id="1.20.5.170">
    <property type="match status" value="1"/>
</dbReference>
<reference evidence="7" key="1">
    <citation type="journal article" date="1998" name="J. Mol. Evol.">
        <title>Molecular phylogeny of metazoan intermediate filament proteins.</title>
        <authorList>
            <person name="Erber A."/>
            <person name="Riemer D."/>
            <person name="Bovenschulte M."/>
            <person name="Weber K."/>
        </authorList>
    </citation>
    <scope>NUCLEOTIDE SEQUENCE</scope>
    <source>
        <tissue evidence="7">Ganglion</tissue>
    </source>
</reference>
<feature type="coiled-coil region" evidence="4">
    <location>
        <begin position="80"/>
        <end position="303"/>
    </location>
</feature>
<reference evidence="7" key="2">
    <citation type="submission" date="1998-03" db="EMBL/GenBank/DDBJ databases">
        <authorList>
            <person name="Adjaye J."/>
        </authorList>
    </citation>
    <scope>NUCLEOTIDE SEQUENCE</scope>
    <source>
        <tissue evidence="7">Ganglion</tissue>
    </source>
</reference>
<feature type="non-terminal residue" evidence="7">
    <location>
        <position position="456"/>
    </location>
</feature>
<dbReference type="GO" id="GO:0005652">
    <property type="term" value="C:nuclear lamina"/>
    <property type="evidence" value="ECO:0007669"/>
    <property type="project" value="TreeGrafter"/>
</dbReference>
<dbReference type="InterPro" id="IPR018039">
    <property type="entry name" value="IF_conserved"/>
</dbReference>
<dbReference type="SMART" id="SM01391">
    <property type="entry name" value="Filament"/>
    <property type="match status" value="1"/>
</dbReference>
<dbReference type="SUPFAM" id="SSF64593">
    <property type="entry name" value="Intermediate filament protein, coiled coil region"/>
    <property type="match status" value="2"/>
</dbReference>
<evidence type="ECO:0000256" key="1">
    <source>
        <dbReference type="ARBA" id="ARBA00022754"/>
    </source>
</evidence>
<dbReference type="GO" id="GO:0007097">
    <property type="term" value="P:nuclear migration"/>
    <property type="evidence" value="ECO:0007669"/>
    <property type="project" value="TreeGrafter"/>
</dbReference>
<keyword evidence="2 4" id="KW-0175">Coiled coil</keyword>
<dbReference type="GO" id="GO:0005200">
    <property type="term" value="F:structural constituent of cytoskeleton"/>
    <property type="evidence" value="ECO:0007669"/>
    <property type="project" value="TreeGrafter"/>
</dbReference>
<feature type="region of interest" description="Disordered" evidence="5">
    <location>
        <begin position="369"/>
        <end position="390"/>
    </location>
</feature>